<dbReference type="SUPFAM" id="SSF46785">
    <property type="entry name" value="Winged helix' DNA-binding domain"/>
    <property type="match status" value="1"/>
</dbReference>
<dbReference type="SUPFAM" id="SSF53850">
    <property type="entry name" value="Periplasmic binding protein-like II"/>
    <property type="match status" value="1"/>
</dbReference>
<dbReference type="InterPro" id="IPR000847">
    <property type="entry name" value="LysR_HTH_N"/>
</dbReference>
<dbReference type="PRINTS" id="PR00039">
    <property type="entry name" value="HTHLYSR"/>
</dbReference>
<dbReference type="GO" id="GO:0003700">
    <property type="term" value="F:DNA-binding transcription factor activity"/>
    <property type="evidence" value="ECO:0007669"/>
    <property type="project" value="InterPro"/>
</dbReference>
<evidence type="ECO:0000256" key="2">
    <source>
        <dbReference type="ARBA" id="ARBA00023015"/>
    </source>
</evidence>
<dbReference type="InterPro" id="IPR058163">
    <property type="entry name" value="LysR-type_TF_proteobact-type"/>
</dbReference>
<dbReference type="RefSeq" id="WP_006272709.1">
    <property type="nucleotide sequence ID" value="NZ_GL883077.1"/>
</dbReference>
<dbReference type="Pfam" id="PF00126">
    <property type="entry name" value="HTH_1"/>
    <property type="match status" value="1"/>
</dbReference>
<dbReference type="Proteomes" id="UP000006512">
    <property type="component" value="Unassembled WGS sequence"/>
</dbReference>
<dbReference type="GO" id="GO:0043565">
    <property type="term" value="F:sequence-specific DNA binding"/>
    <property type="evidence" value="ECO:0007669"/>
    <property type="project" value="TreeGrafter"/>
</dbReference>
<dbReference type="AlphaFoldDB" id="F4QLL2"/>
<keyword evidence="3" id="KW-0238">DNA-binding</keyword>
<feature type="domain" description="HTH lysR-type" evidence="5">
    <location>
        <begin position="1"/>
        <end position="59"/>
    </location>
</feature>
<accession>F4QLL2</accession>
<keyword evidence="7" id="KW-1185">Reference proteome</keyword>
<dbReference type="HOGENOM" id="CLU_039613_2_0_5"/>
<gene>
    <name evidence="6" type="ORF">ABI_19500</name>
</gene>
<dbReference type="STRING" id="715226.ABI_19500"/>
<dbReference type="Gene3D" id="3.40.190.290">
    <property type="match status" value="1"/>
</dbReference>
<proteinExistence type="inferred from homology"/>
<reference evidence="7" key="1">
    <citation type="submission" date="2011-03" db="EMBL/GenBank/DDBJ databases">
        <title>Draft genome sequence of Brevundimonas diminuta.</title>
        <authorList>
            <person name="Brown P.J.B."/>
            <person name="Buechlein A."/>
            <person name="Hemmerich C."/>
            <person name="Brun Y.V."/>
        </authorList>
    </citation>
    <scope>NUCLEOTIDE SEQUENCE [LARGE SCALE GENOMIC DNA]</scope>
    <source>
        <strain evidence="7">C19</strain>
    </source>
</reference>
<evidence type="ECO:0000256" key="4">
    <source>
        <dbReference type="ARBA" id="ARBA00023163"/>
    </source>
</evidence>
<dbReference type="PANTHER" id="PTHR30537:SF3">
    <property type="entry name" value="TRANSCRIPTIONAL REGULATORY PROTEIN"/>
    <property type="match status" value="1"/>
</dbReference>
<dbReference type="InterPro" id="IPR036390">
    <property type="entry name" value="WH_DNA-bd_sf"/>
</dbReference>
<evidence type="ECO:0000259" key="5">
    <source>
        <dbReference type="PROSITE" id="PS50931"/>
    </source>
</evidence>
<dbReference type="Pfam" id="PF03466">
    <property type="entry name" value="LysR_substrate"/>
    <property type="match status" value="1"/>
</dbReference>
<dbReference type="InterPro" id="IPR036388">
    <property type="entry name" value="WH-like_DNA-bd_sf"/>
</dbReference>
<dbReference type="InterPro" id="IPR005119">
    <property type="entry name" value="LysR_subst-bd"/>
</dbReference>
<keyword evidence="2" id="KW-0805">Transcription regulation</keyword>
<keyword evidence="4" id="KW-0804">Transcription</keyword>
<dbReference type="EMBL" id="GL883077">
    <property type="protein sequence ID" value="EGF93510.1"/>
    <property type="molecule type" value="Genomic_DNA"/>
</dbReference>
<sequence>MNDWTHWQSFLAVIDTGSLSAAANQVGATQPTLGRHIKALEESLGVPLFLRTVRGLEPNEAALSLVDDARAMGVAAGRLALKAAGKTETLAGSVRITGSVVMCNLVLPAIVADLRREEPLIQIEIVASDRSQNLLRRDADIALRMFDPTQQALVARRLGETPLGLYGAKSYLERRGRPQTLGEMLGHDIIGFDRDDAMLKGFAAQGAVVTREQFPLRCDDQMVDWHLLLAGAGLGIAQRRLGDAQTNLERLDVGLTLPVLPIWLVMHEDVRSNARIRRVADFLSQRITSWLM</sequence>
<name>F4QLL2_9CAUL</name>
<dbReference type="PROSITE" id="PS50931">
    <property type="entry name" value="HTH_LYSR"/>
    <property type="match status" value="1"/>
</dbReference>
<evidence type="ECO:0000313" key="6">
    <source>
        <dbReference type="EMBL" id="EGF93510.1"/>
    </source>
</evidence>
<dbReference type="GO" id="GO:0006351">
    <property type="term" value="P:DNA-templated transcription"/>
    <property type="evidence" value="ECO:0007669"/>
    <property type="project" value="TreeGrafter"/>
</dbReference>
<evidence type="ECO:0000256" key="1">
    <source>
        <dbReference type="ARBA" id="ARBA00009437"/>
    </source>
</evidence>
<comment type="similarity">
    <text evidence="1">Belongs to the LysR transcriptional regulatory family.</text>
</comment>
<dbReference type="PANTHER" id="PTHR30537">
    <property type="entry name" value="HTH-TYPE TRANSCRIPTIONAL REGULATOR"/>
    <property type="match status" value="1"/>
</dbReference>
<evidence type="ECO:0000256" key="3">
    <source>
        <dbReference type="ARBA" id="ARBA00023125"/>
    </source>
</evidence>
<organism evidence="6 7">
    <name type="scientific">Asticcacaulis biprosthecium C19</name>
    <dbReference type="NCBI Taxonomy" id="715226"/>
    <lineage>
        <taxon>Bacteria</taxon>
        <taxon>Pseudomonadati</taxon>
        <taxon>Pseudomonadota</taxon>
        <taxon>Alphaproteobacteria</taxon>
        <taxon>Caulobacterales</taxon>
        <taxon>Caulobacteraceae</taxon>
        <taxon>Asticcacaulis</taxon>
    </lineage>
</organism>
<dbReference type="OrthoDB" id="9798121at2"/>
<protein>
    <submittedName>
        <fullName evidence="6">Bacterial regulatory helix-turn-helix protein, lysR family protein</fullName>
    </submittedName>
</protein>
<evidence type="ECO:0000313" key="7">
    <source>
        <dbReference type="Proteomes" id="UP000006512"/>
    </source>
</evidence>
<dbReference type="Gene3D" id="1.10.10.10">
    <property type="entry name" value="Winged helix-like DNA-binding domain superfamily/Winged helix DNA-binding domain"/>
    <property type="match status" value="1"/>
</dbReference>
<dbReference type="eggNOG" id="COG0583">
    <property type="taxonomic scope" value="Bacteria"/>
</dbReference>